<dbReference type="RefSeq" id="WP_183940471.1">
    <property type="nucleotide sequence ID" value="NZ_JACHBI010000018.1"/>
</dbReference>
<dbReference type="EMBL" id="JACHBI010000018">
    <property type="protein sequence ID" value="MBB5577231.1"/>
    <property type="molecule type" value="Genomic_DNA"/>
</dbReference>
<name>A0A7W8XX97_9HYPH</name>
<gene>
    <name evidence="1" type="ORF">GGD50_005883</name>
</gene>
<dbReference type="AlphaFoldDB" id="A0A7W8XX97"/>
<sequence>MLDHRSKLLCQIERAKHHLAGLEAGEVKIICSETSLPAADIAITNGI</sequence>
<evidence type="ECO:0000313" key="2">
    <source>
        <dbReference type="Proteomes" id="UP000549882"/>
    </source>
</evidence>
<organism evidence="1 2">
    <name type="scientific">Rhizobium paranaense</name>
    <dbReference type="NCBI Taxonomy" id="1650438"/>
    <lineage>
        <taxon>Bacteria</taxon>
        <taxon>Pseudomonadati</taxon>
        <taxon>Pseudomonadota</taxon>
        <taxon>Alphaproteobacteria</taxon>
        <taxon>Hyphomicrobiales</taxon>
        <taxon>Rhizobiaceae</taxon>
        <taxon>Rhizobium/Agrobacterium group</taxon>
        <taxon>Rhizobium</taxon>
    </lineage>
</organism>
<proteinExistence type="predicted"/>
<evidence type="ECO:0000313" key="1">
    <source>
        <dbReference type="EMBL" id="MBB5577231.1"/>
    </source>
</evidence>
<dbReference type="Proteomes" id="UP000549882">
    <property type="component" value="Unassembled WGS sequence"/>
</dbReference>
<protein>
    <submittedName>
        <fullName evidence="1">Uncharacterized protein</fullName>
    </submittedName>
</protein>
<reference evidence="1 2" key="1">
    <citation type="submission" date="2020-08" db="EMBL/GenBank/DDBJ databases">
        <title>Genomic Encyclopedia of Type Strains, Phase IV (KMG-V): Genome sequencing to study the core and pangenomes of soil and plant-associated prokaryotes.</title>
        <authorList>
            <person name="Whitman W."/>
        </authorList>
    </citation>
    <scope>NUCLEOTIDE SEQUENCE [LARGE SCALE GENOMIC DNA]</scope>
    <source>
        <strain evidence="1 2">SEMIA 4064</strain>
    </source>
</reference>
<accession>A0A7W8XX97</accession>
<keyword evidence="2" id="KW-1185">Reference proteome</keyword>
<comment type="caution">
    <text evidence="1">The sequence shown here is derived from an EMBL/GenBank/DDBJ whole genome shotgun (WGS) entry which is preliminary data.</text>
</comment>